<dbReference type="AlphaFoldDB" id="A0A833TAW0"/>
<name>A0A833TAW0_JUGRE</name>
<gene>
    <name evidence="1" type="ORF">F2P56_031747</name>
</gene>
<feature type="non-terminal residue" evidence="1">
    <location>
        <position position="99"/>
    </location>
</feature>
<evidence type="ECO:0000313" key="1">
    <source>
        <dbReference type="EMBL" id="KAF5446090.1"/>
    </source>
</evidence>
<dbReference type="Gramene" id="Jr14_02790_p2">
    <property type="protein sequence ID" value="cds.Jr14_02790_p2"/>
    <property type="gene ID" value="Jr14_02790"/>
</dbReference>
<evidence type="ECO:0000313" key="2">
    <source>
        <dbReference type="Proteomes" id="UP000619265"/>
    </source>
</evidence>
<dbReference type="EMBL" id="LIHL02000014">
    <property type="protein sequence ID" value="KAF5446090.1"/>
    <property type="molecule type" value="Genomic_DNA"/>
</dbReference>
<reference evidence="1" key="2">
    <citation type="submission" date="2020-03" db="EMBL/GenBank/DDBJ databases">
        <title>Walnut 2.0.</title>
        <authorList>
            <person name="Marrano A."/>
            <person name="Britton M."/>
            <person name="Zimin A.V."/>
            <person name="Zaini P.A."/>
            <person name="Workman R."/>
            <person name="Puiu D."/>
            <person name="Bianco L."/>
            <person name="Allen B.J."/>
            <person name="Troggio M."/>
            <person name="Leslie C.A."/>
            <person name="Timp W."/>
            <person name="Dendekar A."/>
            <person name="Salzberg S.L."/>
            <person name="Neale D.B."/>
        </authorList>
    </citation>
    <scope>NUCLEOTIDE SEQUENCE</scope>
    <source>
        <tissue evidence="1">Leaves</tissue>
    </source>
</reference>
<sequence>MKAGVAARMPEKALTEVGASLTLRILMTQMDSIGRIGEKSTNDTNNLTMPCLHNSEEILVQCEISGIYSSSVFIPYFQFTRLGGLCITVKLIGSVLFCL</sequence>
<reference evidence="1" key="1">
    <citation type="submission" date="2015-10" db="EMBL/GenBank/DDBJ databases">
        <authorList>
            <person name="Martinez-Garcia P.J."/>
            <person name="Crepeau M.W."/>
            <person name="Puiu D."/>
            <person name="Gonzalez-Ibeas D."/>
            <person name="Whalen J."/>
            <person name="Stevens K."/>
            <person name="Paul R."/>
            <person name="Butterfield T."/>
            <person name="Britton M."/>
            <person name="Reagan R."/>
            <person name="Chakraborty S."/>
            <person name="Walawage S.L."/>
            <person name="Vasquez-Gross H.A."/>
            <person name="Cardeno C."/>
            <person name="Famula R."/>
            <person name="Pratt K."/>
            <person name="Kuruganti S."/>
            <person name="Aradhya M.K."/>
            <person name="Leslie C.A."/>
            <person name="Dandekar A.M."/>
            <person name="Salzberg S.L."/>
            <person name="Wegrzyn J.L."/>
            <person name="Langley C.H."/>
            <person name="Neale D.B."/>
        </authorList>
    </citation>
    <scope>NUCLEOTIDE SEQUENCE</scope>
    <source>
        <tissue evidence="1">Leaves</tissue>
    </source>
</reference>
<protein>
    <submittedName>
        <fullName evidence="1">Uncharacterized protein</fullName>
    </submittedName>
</protein>
<dbReference type="Proteomes" id="UP000619265">
    <property type="component" value="Unassembled WGS sequence"/>
</dbReference>
<proteinExistence type="predicted"/>
<comment type="caution">
    <text evidence="1">The sequence shown here is derived from an EMBL/GenBank/DDBJ whole genome shotgun (WGS) entry which is preliminary data.</text>
</comment>
<accession>A0A833TAW0</accession>
<organism evidence="1 2">
    <name type="scientific">Juglans regia</name>
    <name type="common">English walnut</name>
    <dbReference type="NCBI Taxonomy" id="51240"/>
    <lineage>
        <taxon>Eukaryota</taxon>
        <taxon>Viridiplantae</taxon>
        <taxon>Streptophyta</taxon>
        <taxon>Embryophyta</taxon>
        <taxon>Tracheophyta</taxon>
        <taxon>Spermatophyta</taxon>
        <taxon>Magnoliopsida</taxon>
        <taxon>eudicotyledons</taxon>
        <taxon>Gunneridae</taxon>
        <taxon>Pentapetalae</taxon>
        <taxon>rosids</taxon>
        <taxon>fabids</taxon>
        <taxon>Fagales</taxon>
        <taxon>Juglandaceae</taxon>
        <taxon>Juglans</taxon>
    </lineage>
</organism>